<feature type="signal peptide" evidence="1">
    <location>
        <begin position="1"/>
        <end position="17"/>
    </location>
</feature>
<feature type="chain" id="PRO_5003532644" evidence="1">
    <location>
        <begin position="18"/>
        <end position="98"/>
    </location>
</feature>
<dbReference type="EMBL" id="AGUE01000110">
    <property type="protein sequence ID" value="EHK99607.1"/>
    <property type="molecule type" value="Genomic_DNA"/>
</dbReference>
<dbReference type="OrthoDB" id="3555251at2759"/>
<sequence>MKFSFTLLGLLSSQAVASNVFKRACNADNCSRGIAGTNGSPPRTSRIADCSKLLATTITPSASVCINTNCDGDGDSNIDSIASTSTGSYLSNRPNSLQ</sequence>
<dbReference type="InParanoid" id="H0EPA7"/>
<accession>H0EPA7</accession>
<keyword evidence="1" id="KW-0732">Signal</keyword>
<name>H0EPA7_GLAL7</name>
<dbReference type="Proteomes" id="UP000005446">
    <property type="component" value="Unassembled WGS sequence"/>
</dbReference>
<proteinExistence type="predicted"/>
<comment type="caution">
    <text evidence="2">The sequence shown here is derived from an EMBL/GenBank/DDBJ whole genome shotgun (WGS) entry which is preliminary data.</text>
</comment>
<reference evidence="2 3" key="1">
    <citation type="journal article" date="2012" name="Eukaryot. Cell">
        <title>Genome sequence of the fungus Glarea lozoyensis: the first genome sequence of a species from the Helotiaceae family.</title>
        <authorList>
            <person name="Youssar L."/>
            <person name="Gruening B.A."/>
            <person name="Erxleben A."/>
            <person name="Guenther S."/>
            <person name="Huettel W."/>
        </authorList>
    </citation>
    <scope>NUCLEOTIDE SEQUENCE [LARGE SCALE GENOMIC DNA]</scope>
    <source>
        <strain evidence="3">ATCC 74030 / MF5533</strain>
    </source>
</reference>
<evidence type="ECO:0000256" key="1">
    <source>
        <dbReference type="SAM" id="SignalP"/>
    </source>
</evidence>
<organism evidence="2 3">
    <name type="scientific">Glarea lozoyensis (strain ATCC 74030 / MF5533)</name>
    <dbReference type="NCBI Taxonomy" id="1104152"/>
    <lineage>
        <taxon>Eukaryota</taxon>
        <taxon>Fungi</taxon>
        <taxon>Dikarya</taxon>
        <taxon>Ascomycota</taxon>
        <taxon>Pezizomycotina</taxon>
        <taxon>Leotiomycetes</taxon>
        <taxon>Helotiales</taxon>
        <taxon>Helotiaceae</taxon>
        <taxon>Glarea</taxon>
    </lineage>
</organism>
<dbReference type="HOGENOM" id="CLU_2333792_0_0_1"/>
<evidence type="ECO:0000313" key="3">
    <source>
        <dbReference type="Proteomes" id="UP000005446"/>
    </source>
</evidence>
<dbReference type="AlphaFoldDB" id="H0EPA7"/>
<protein>
    <submittedName>
        <fullName evidence="2">Uncharacterized protein</fullName>
    </submittedName>
</protein>
<evidence type="ECO:0000313" key="2">
    <source>
        <dbReference type="EMBL" id="EHK99607.1"/>
    </source>
</evidence>
<keyword evidence="3" id="KW-1185">Reference proteome</keyword>
<gene>
    <name evidence="2" type="ORF">M7I_4478</name>
</gene>